<reference evidence="2" key="1">
    <citation type="submission" date="2020-09" db="EMBL/GenBank/DDBJ databases">
        <title>Iningainema tapete sp. nov. (Scytonemataceae, Cyanobacteria) from greenhouses in central Florida (USA) produces two types of nodularin with biosynthetic potential for microcystin-LR and anabaenopeptins.</title>
        <authorList>
            <person name="Berthold D.E."/>
            <person name="Lefler F.W."/>
            <person name="Huang I.-S."/>
            <person name="Abdulla H."/>
            <person name="Zimba P.V."/>
            <person name="Laughinghouse H.D. IV."/>
        </authorList>
    </citation>
    <scope>NUCLEOTIDE SEQUENCE</scope>
    <source>
        <strain evidence="2">BLCCT55</strain>
    </source>
</reference>
<dbReference type="InterPro" id="IPR035897">
    <property type="entry name" value="Toll_tir_struct_dom_sf"/>
</dbReference>
<organism evidence="2 3">
    <name type="scientific">Iningainema tapete BLCC-T55</name>
    <dbReference type="NCBI Taxonomy" id="2748662"/>
    <lineage>
        <taxon>Bacteria</taxon>
        <taxon>Bacillati</taxon>
        <taxon>Cyanobacteriota</taxon>
        <taxon>Cyanophyceae</taxon>
        <taxon>Nostocales</taxon>
        <taxon>Scytonemataceae</taxon>
        <taxon>Iningainema tapete</taxon>
    </lineage>
</organism>
<dbReference type="RefSeq" id="WP_190838284.1">
    <property type="nucleotide sequence ID" value="NZ_CAWPPI010000127.1"/>
</dbReference>
<dbReference type="EMBL" id="JACXAE010000127">
    <property type="protein sequence ID" value="MBD2778511.1"/>
    <property type="molecule type" value="Genomic_DNA"/>
</dbReference>
<dbReference type="GO" id="GO:0007165">
    <property type="term" value="P:signal transduction"/>
    <property type="evidence" value="ECO:0007669"/>
    <property type="project" value="InterPro"/>
</dbReference>
<dbReference type="SUPFAM" id="SSF52200">
    <property type="entry name" value="Toll/Interleukin receptor TIR domain"/>
    <property type="match status" value="1"/>
</dbReference>
<evidence type="ECO:0000313" key="2">
    <source>
        <dbReference type="EMBL" id="MBD2778511.1"/>
    </source>
</evidence>
<keyword evidence="3" id="KW-1185">Reference proteome</keyword>
<gene>
    <name evidence="2" type="ORF">ICL16_42330</name>
</gene>
<dbReference type="AlphaFoldDB" id="A0A8J6XSR6"/>
<dbReference type="Pfam" id="PF13676">
    <property type="entry name" value="TIR_2"/>
    <property type="match status" value="1"/>
</dbReference>
<dbReference type="Pfam" id="PF12770">
    <property type="entry name" value="CHAT"/>
    <property type="match status" value="1"/>
</dbReference>
<comment type="caution">
    <text evidence="2">The sequence shown here is derived from an EMBL/GenBank/DDBJ whole genome shotgun (WGS) entry which is preliminary data.</text>
</comment>
<dbReference type="Pfam" id="PF14516">
    <property type="entry name" value="AAA_35"/>
    <property type="match status" value="1"/>
</dbReference>
<dbReference type="InterPro" id="IPR024983">
    <property type="entry name" value="CHAT_dom"/>
</dbReference>
<sequence>MTANLTVVDSIVKKILILSANPQRTSKLRLDEEVREIQAGLERAKRREQFEIITKWAVRVDDLRRALLDYEPQIVHFSGHGAGSDGLALENNSGNLQLVSTRSLARLFKLFQDKVECVLLNACYSEVQAQAIHQNVDCVIGMSQVVGDRTAIEFAVGFYDALGAGRSYEDAFEFGCTSIDLEGIPESETPVLKTRNSEKDTIPSATSLQRIFISYKRNVEPDEPVATQVYQELSQQYNVFIDRRILVGTRWAESIETELRSTDFLIVFLSEQSVNSEMVQWEISLAQELAQRQSGKPVILPVRLAYREAFPHPISIYLNQINWAFWETSQDTPRLIEELRQAINGGSFKIDLEAKTSLLQINQPKQLTAPTPFAQPVVLEMPSGTMKPESAFYVERNADAIGLSTIVQLGVTIPIKGPRQVGKSSLLMRLIQAARNADKRVAYLDFQQLNNSVLSDSELFFRHFCCWISDVLELEDKVEEYFRLNLTTIQRCDRYLQRHILKGLGQPLVLAMDEVDRVFDTNFRNDFFGMLRSWHNSRAIYPSLDKLDLVLVTSTEPYQLIDDLNQSPFNVGQIIELEDFTTEQVTELNRRHGSPFDANSLQQLFPLLSGHPYLVRKALYLVASRQITPKELFTNATAPNGPFGDHLRRLLSLLYDKQELIQGLQLVISQNICPDRQIFWRLQGSGLVRASGQSIIPRCDLYAEYFRENLHG</sequence>
<dbReference type="InterPro" id="IPR000157">
    <property type="entry name" value="TIR_dom"/>
</dbReference>
<proteinExistence type="predicted"/>
<dbReference type="PROSITE" id="PS50104">
    <property type="entry name" value="TIR"/>
    <property type="match status" value="1"/>
</dbReference>
<dbReference type="SUPFAM" id="SSF52540">
    <property type="entry name" value="P-loop containing nucleoside triphosphate hydrolases"/>
    <property type="match status" value="1"/>
</dbReference>
<dbReference type="InterPro" id="IPR027417">
    <property type="entry name" value="P-loop_NTPase"/>
</dbReference>
<evidence type="ECO:0000259" key="1">
    <source>
        <dbReference type="PROSITE" id="PS50104"/>
    </source>
</evidence>
<dbReference type="Gene3D" id="3.40.50.300">
    <property type="entry name" value="P-loop containing nucleotide triphosphate hydrolases"/>
    <property type="match status" value="1"/>
</dbReference>
<dbReference type="Gene3D" id="3.40.50.10140">
    <property type="entry name" value="Toll/interleukin-1 receptor homology (TIR) domain"/>
    <property type="match status" value="1"/>
</dbReference>
<evidence type="ECO:0000313" key="3">
    <source>
        <dbReference type="Proteomes" id="UP000629098"/>
    </source>
</evidence>
<name>A0A8J6XSR6_9CYAN</name>
<dbReference type="Proteomes" id="UP000629098">
    <property type="component" value="Unassembled WGS sequence"/>
</dbReference>
<feature type="domain" description="TIR" evidence="1">
    <location>
        <begin position="207"/>
        <end position="343"/>
    </location>
</feature>
<accession>A0A8J6XSR6</accession>
<protein>
    <submittedName>
        <fullName evidence="2">AAA-like domain-containing protein</fullName>
    </submittedName>
</protein>